<gene>
    <name evidence="2" type="ORF">BIY29_13070</name>
</gene>
<name>A0A421DM20_9GAMM</name>
<dbReference type="RefSeq" id="WP_121575621.1">
    <property type="nucleotide sequence ID" value="NZ_MJLZ01000030.1"/>
</dbReference>
<dbReference type="SUPFAM" id="SSF160719">
    <property type="entry name" value="gpW/gp25-like"/>
    <property type="match status" value="1"/>
</dbReference>
<dbReference type="NCBIfam" id="TIGR03357">
    <property type="entry name" value="VI_zyme"/>
    <property type="match status" value="1"/>
</dbReference>
<dbReference type="InterPro" id="IPR053176">
    <property type="entry name" value="T6SS_TssE1-like"/>
</dbReference>
<dbReference type="InterPro" id="IPR017737">
    <property type="entry name" value="TssE1-like"/>
</dbReference>
<comment type="caution">
    <text evidence="2">The sequence shown here is derived from an EMBL/GenBank/DDBJ whole genome shotgun (WGS) entry which is preliminary data.</text>
</comment>
<evidence type="ECO:0000313" key="3">
    <source>
        <dbReference type="Proteomes" id="UP000285648"/>
    </source>
</evidence>
<evidence type="ECO:0000259" key="1">
    <source>
        <dbReference type="Pfam" id="PF04965"/>
    </source>
</evidence>
<accession>A0A421DM20</accession>
<dbReference type="InterPro" id="IPR007048">
    <property type="entry name" value="IraD/Gp25-like"/>
</dbReference>
<protein>
    <submittedName>
        <fullName evidence="2">Lysozyme</fullName>
    </submittedName>
</protein>
<proteinExistence type="predicted"/>
<organism evidence="2 3">
    <name type="scientific">Brenneria alni</name>
    <dbReference type="NCBI Taxonomy" id="71656"/>
    <lineage>
        <taxon>Bacteria</taxon>
        <taxon>Pseudomonadati</taxon>
        <taxon>Pseudomonadota</taxon>
        <taxon>Gammaproteobacteria</taxon>
        <taxon>Enterobacterales</taxon>
        <taxon>Pectobacteriaceae</taxon>
        <taxon>Brenneria</taxon>
    </lineage>
</organism>
<dbReference type="Proteomes" id="UP000285648">
    <property type="component" value="Unassembled WGS sequence"/>
</dbReference>
<feature type="domain" description="IraD/Gp25-like" evidence="1">
    <location>
        <begin position="34"/>
        <end position="120"/>
    </location>
</feature>
<dbReference type="OrthoDB" id="119583at2"/>
<dbReference type="AlphaFoldDB" id="A0A421DM20"/>
<sequence length="143" mass="15993">MPSLSSWDRGSAASLFDRIRDETRDASPEAELASLIASVKRQLARVLNTRPGSCRSAPELGVIDLNDATQGSADIGGRIREEIRQCICRYDPRIVHVEVTSSDDSSNLLEMSFQVTAQVRLGELEKVTSFNIQMDNHRHYRMT</sequence>
<keyword evidence="3" id="KW-1185">Reference proteome</keyword>
<evidence type="ECO:0000313" key="2">
    <source>
        <dbReference type="EMBL" id="RLM21864.1"/>
    </source>
</evidence>
<dbReference type="Gene3D" id="3.10.450.40">
    <property type="match status" value="1"/>
</dbReference>
<dbReference type="PANTHER" id="PTHR38595:SF2">
    <property type="entry name" value="TYPE VI SECRETION SYSTEM BASEPLATE SUBUNIT TSSE"/>
    <property type="match status" value="1"/>
</dbReference>
<dbReference type="PANTHER" id="PTHR38595">
    <property type="entry name" value="CYTOPLASMIC PROTEIN-RELATED"/>
    <property type="match status" value="1"/>
</dbReference>
<dbReference type="EMBL" id="MJLZ01000030">
    <property type="protein sequence ID" value="RLM21864.1"/>
    <property type="molecule type" value="Genomic_DNA"/>
</dbReference>
<reference evidence="2 3" key="1">
    <citation type="submission" date="2016-09" db="EMBL/GenBank/DDBJ databases">
        <authorList>
            <person name="Doonan J."/>
            <person name="Pachebat J.A."/>
            <person name="Golyshin P.N."/>
            <person name="Denman S."/>
            <person name="Mcdonald J.E."/>
        </authorList>
    </citation>
    <scope>NUCLEOTIDE SEQUENCE [LARGE SCALE GENOMIC DNA]</scope>
    <source>
        <strain evidence="2 3">NCPPB 3934</strain>
    </source>
</reference>
<dbReference type="Pfam" id="PF04965">
    <property type="entry name" value="GPW_gp25"/>
    <property type="match status" value="1"/>
</dbReference>